<dbReference type="PANTHER" id="PTHR46312:SF2">
    <property type="entry name" value="NUCLEOTIDE-BINDING OLIGOMERIZATION DOMAIN-CONTAINING PROTEIN 2-LIKE"/>
    <property type="match status" value="1"/>
</dbReference>
<keyword evidence="2" id="KW-0067">ATP-binding</keyword>
<dbReference type="Gene3D" id="1.20.120.20">
    <property type="entry name" value="Apolipoprotein"/>
    <property type="match status" value="1"/>
</dbReference>
<proteinExistence type="predicted"/>
<gene>
    <name evidence="5" type="ORF">DPMN_140795</name>
</gene>
<protein>
    <recommendedName>
        <fullName evidence="4">NACHT domain-containing protein</fullName>
    </recommendedName>
</protein>
<name>A0A9D4G898_DREPO</name>
<dbReference type="Gene3D" id="3.80.10.10">
    <property type="entry name" value="Ribonuclease Inhibitor"/>
    <property type="match status" value="1"/>
</dbReference>
<keyword evidence="3" id="KW-0175">Coiled coil</keyword>
<keyword evidence="1" id="KW-0547">Nucleotide-binding</keyword>
<dbReference type="SUPFAM" id="SSF52540">
    <property type="entry name" value="P-loop containing nucleoside triphosphate hydrolases"/>
    <property type="match status" value="2"/>
</dbReference>
<dbReference type="SUPFAM" id="SSF52047">
    <property type="entry name" value="RNI-like"/>
    <property type="match status" value="2"/>
</dbReference>
<dbReference type="GO" id="GO:0005524">
    <property type="term" value="F:ATP binding"/>
    <property type="evidence" value="ECO:0007669"/>
    <property type="project" value="UniProtKB-KW"/>
</dbReference>
<dbReference type="InterPro" id="IPR027897">
    <property type="entry name" value="DUF4559"/>
</dbReference>
<evidence type="ECO:0000259" key="4">
    <source>
        <dbReference type="PROSITE" id="PS50837"/>
    </source>
</evidence>
<dbReference type="Proteomes" id="UP000828390">
    <property type="component" value="Unassembled WGS sequence"/>
</dbReference>
<dbReference type="Gene3D" id="3.40.50.300">
    <property type="entry name" value="P-loop containing nucleotide triphosphate hydrolases"/>
    <property type="match status" value="1"/>
</dbReference>
<dbReference type="InterPro" id="IPR007111">
    <property type="entry name" value="NACHT_NTPase"/>
</dbReference>
<evidence type="ECO:0000256" key="2">
    <source>
        <dbReference type="ARBA" id="ARBA00022840"/>
    </source>
</evidence>
<dbReference type="InterPro" id="IPR027417">
    <property type="entry name" value="P-loop_NTPase"/>
</dbReference>
<dbReference type="PROSITE" id="PS50837">
    <property type="entry name" value="NACHT"/>
    <property type="match status" value="1"/>
</dbReference>
<accession>A0A9D4G898</accession>
<evidence type="ECO:0000256" key="3">
    <source>
        <dbReference type="SAM" id="Coils"/>
    </source>
</evidence>
<dbReference type="PANTHER" id="PTHR46312">
    <property type="entry name" value="NACHT DOMAIN-CONTAINING PROTEIN"/>
    <property type="match status" value="1"/>
</dbReference>
<evidence type="ECO:0000313" key="5">
    <source>
        <dbReference type="EMBL" id="KAH3812365.1"/>
    </source>
</evidence>
<reference evidence="5" key="1">
    <citation type="journal article" date="2019" name="bioRxiv">
        <title>The Genome of the Zebra Mussel, Dreissena polymorpha: A Resource for Invasive Species Research.</title>
        <authorList>
            <person name="McCartney M.A."/>
            <person name="Auch B."/>
            <person name="Kono T."/>
            <person name="Mallez S."/>
            <person name="Zhang Y."/>
            <person name="Obille A."/>
            <person name="Becker A."/>
            <person name="Abrahante J.E."/>
            <person name="Garbe J."/>
            <person name="Badalamenti J.P."/>
            <person name="Herman A."/>
            <person name="Mangelson H."/>
            <person name="Liachko I."/>
            <person name="Sullivan S."/>
            <person name="Sone E.D."/>
            <person name="Koren S."/>
            <person name="Silverstein K.A.T."/>
            <person name="Beckman K.B."/>
            <person name="Gohl D.M."/>
        </authorList>
    </citation>
    <scope>NUCLEOTIDE SEQUENCE</scope>
    <source>
        <strain evidence="5">Duluth1</strain>
        <tissue evidence="5">Whole animal</tissue>
    </source>
</reference>
<reference evidence="5" key="2">
    <citation type="submission" date="2020-11" db="EMBL/GenBank/DDBJ databases">
        <authorList>
            <person name="McCartney M.A."/>
            <person name="Auch B."/>
            <person name="Kono T."/>
            <person name="Mallez S."/>
            <person name="Becker A."/>
            <person name="Gohl D.M."/>
            <person name="Silverstein K.A.T."/>
            <person name="Koren S."/>
            <person name="Bechman K.B."/>
            <person name="Herman A."/>
            <person name="Abrahante J.E."/>
            <person name="Garbe J."/>
        </authorList>
    </citation>
    <scope>NUCLEOTIDE SEQUENCE</scope>
    <source>
        <strain evidence="5">Duluth1</strain>
        <tissue evidence="5">Whole animal</tissue>
    </source>
</reference>
<dbReference type="EMBL" id="JAIWYP010000006">
    <property type="protein sequence ID" value="KAH3812365.1"/>
    <property type="molecule type" value="Genomic_DNA"/>
</dbReference>
<keyword evidence="6" id="KW-1185">Reference proteome</keyword>
<evidence type="ECO:0000313" key="6">
    <source>
        <dbReference type="Proteomes" id="UP000828390"/>
    </source>
</evidence>
<feature type="domain" description="NACHT" evidence="4">
    <location>
        <begin position="483"/>
        <end position="590"/>
    </location>
</feature>
<comment type="caution">
    <text evidence="5">The sequence shown here is derived from an EMBL/GenBank/DDBJ whole genome shotgun (WGS) entry which is preliminary data.</text>
</comment>
<organism evidence="5 6">
    <name type="scientific">Dreissena polymorpha</name>
    <name type="common">Zebra mussel</name>
    <name type="synonym">Mytilus polymorpha</name>
    <dbReference type="NCBI Taxonomy" id="45954"/>
    <lineage>
        <taxon>Eukaryota</taxon>
        <taxon>Metazoa</taxon>
        <taxon>Spiralia</taxon>
        <taxon>Lophotrochozoa</taxon>
        <taxon>Mollusca</taxon>
        <taxon>Bivalvia</taxon>
        <taxon>Autobranchia</taxon>
        <taxon>Heteroconchia</taxon>
        <taxon>Euheterodonta</taxon>
        <taxon>Imparidentia</taxon>
        <taxon>Neoheterodontei</taxon>
        <taxon>Myida</taxon>
        <taxon>Dreissenoidea</taxon>
        <taxon>Dreissenidae</taxon>
        <taxon>Dreissena</taxon>
    </lineage>
</organism>
<dbReference type="InterPro" id="IPR032675">
    <property type="entry name" value="LRR_dom_sf"/>
</dbReference>
<dbReference type="Pfam" id="PF15112">
    <property type="entry name" value="DUF4559"/>
    <property type="match status" value="1"/>
</dbReference>
<sequence length="1923" mass="215675">MASLADVFTEKESTNWLKAWLAVDIAKSGLDHFAENEAKTLHLNIYNAVWSSVMAPAVCFGCNTANLLNCPTRGVCDKQGANSSCKAMHDTVTNQPRPCPTNVCNKVLDEIKNLHRFARPSWKNTRADLWAQHPWQIAKAYFPPDGYTAKNSVQETDFNGIISFMMNCKHFDNKFSFPICSGQSNPPCLLTKAREIGRTVRHLSQCKLTDADLQVIFTTLTDLLTDPTCLAHIVASQEAVNKLVKLQHDVLKITTEEIIHLLEAVQDKLKKVVQDELKEVFQDKDKEVIQDKVKEVENIAEKTLQEIRESIQRYMNDLKEHNDTCKQQLDEHTKTCEVKLDEHTGKCEVKLDEHTGKCKVKLDEHSQKCEVKLDEHTEKCEMKLDEHTEQLKNTLDGHSRKQSESNYAKSCEDFLRRLIKHYKDTSSYVPLSPLDQSLDKCITDIYATPKIHRINIKKDGTRKKAEQVSLYNEILYTNDLANRHIYVQGDPGSGKSTFAAKLVHDWCNKPLMTAPDENTAFDDLMTIEKFKFIFFISLRDVIGQKDIRQMIRAQLVDRMYSEDDLNDVHKLLKKIIETEQCLVVQDGLDEWIAPDGCNLPEPSLTGLQQDTVTVLTTARPWKLADERIKNSQIDILLEIEGIRDPDMFCKKILGCIIDETEDLDKTVKEFQTFVEIRELESLSASPMLYTLVICMWVDTTKEEEQLTGYSLCALYTIWLETLCKKANSTTGYFNDLNPSPVECFSRTSYLQPNIVHLDKLAAAACKLLFSSERETSIVFSNITLSNYFSQEEFTFCLSFALKAGILTNRKDKSRTSNSNSFIHKTLQEFLAAYYIARNTHVIQDVIVGYLNRYCNSYLDISQVFVFLCGINTVAANELSGLMNECNVAHGYDPFETQFGPSEFQMIIEEGIKEAAASKQDGICPTLSQFYIYYNNIQDLHRIWSTNTANVRSLYLGIYATDIQSLPLGSSLARGQQKSHFEFNLSSCHRLKDLRLEGSAIWLKDPASLGTSDLPVWIFLNNAEPSQCGDPPSVLPSIAYIKLSFFKCSSSGLRSLFSTLLTLDHEVKCTLEDCVITSSVGRSSICTKATIRTGLNKTFHIGNVMSGPGFWEALHGLNIKCLDINGLNADSMEVGSESLLKSLKSLIQLDTLSISAKEFHPTLMKTLYILNIKTVTLSLIGRCPSRLIRKYASRISQEPTSPTQMDTLYIAMNSNTGLLDALYDLIETTLSLCGNGENVTVNRVSAECKSLETLKQPDPASLGTSDTSVLIVLNNAEWGNPSKVLPSIAYIKLSFFKCYSSGLRSLFRTLLTLDHEVKCTLEDCVITSSVGRSSICTKATIRTGLNKTFHIGNVMIGPGFWEALHGLNIKCLDINGLNADCMEHGSESLFRSLKSLIKLDTLSISAKEFHPSLWKALHGLNIKCLNINGLDADCTEHGLESLFQSLKSLVQLDTLSIRAKEFHPTLWKALHGLNIKCLNIKCLNINGLNAACMEEGSESLFQSLKSLVQLDTLTISAKEFHPTLWKALHGLNIKCLNIKCLNINGLDADCMEHGLESLFQSLKSLVQLDTLSISAKKFHPTLWKALYGLNIKCLNIKCLNINGLNAACMEEGSESLFQSLKSLVQLDTLTISAKEFHPNLWKALHGLIIKCLNIKCLNINGLNAACMEEGSESLFLSLKSLVQLDTLTISAKEFHPTLWKALHGLNIKCLNIKCLNINGLDADCMEHGLESLFQSLKSLVQLDTLSIRAKEFHPTLWKALHGLNIKCLNIKCRNINGLNAACMEEGSESLFQSLKSLVQLDTLTISAKEFHPTLWKALYGLNIKCLNIKCRNINGLDAACMEEGSESLFQSLKSLVQLDTLTISAKEFHPTLWKALHGLNIKHLNIKCLNINRLNAAYMGQGSRLKVEESVKSVHQNCKSQSKW</sequence>
<feature type="coiled-coil region" evidence="3">
    <location>
        <begin position="286"/>
        <end position="335"/>
    </location>
</feature>
<dbReference type="Pfam" id="PF05729">
    <property type="entry name" value="NACHT"/>
    <property type="match status" value="1"/>
</dbReference>
<evidence type="ECO:0000256" key="1">
    <source>
        <dbReference type="ARBA" id="ARBA00022741"/>
    </source>
</evidence>